<dbReference type="InterPro" id="IPR020846">
    <property type="entry name" value="MFS_dom"/>
</dbReference>
<gene>
    <name evidence="8" type="ORF">BDA99DRAFT_465001</name>
</gene>
<evidence type="ECO:0000256" key="6">
    <source>
        <dbReference type="SAM" id="Phobius"/>
    </source>
</evidence>
<dbReference type="SUPFAM" id="SSF103473">
    <property type="entry name" value="MFS general substrate transporter"/>
    <property type="match status" value="1"/>
</dbReference>
<feature type="transmembrane region" description="Helical" evidence="6">
    <location>
        <begin position="437"/>
        <end position="459"/>
    </location>
</feature>
<comment type="caution">
    <text evidence="8">The sequence shown here is derived from an EMBL/GenBank/DDBJ whole genome shotgun (WGS) entry which is preliminary data.</text>
</comment>
<feature type="transmembrane region" description="Helical" evidence="6">
    <location>
        <begin position="81"/>
        <end position="102"/>
    </location>
</feature>
<dbReference type="Proteomes" id="UP001209540">
    <property type="component" value="Unassembled WGS sequence"/>
</dbReference>
<keyword evidence="3 6" id="KW-0812">Transmembrane</keyword>
<name>A0AAD5JYT3_9FUNG</name>
<feature type="transmembrane region" description="Helical" evidence="6">
    <location>
        <begin position="174"/>
        <end position="198"/>
    </location>
</feature>
<dbReference type="FunFam" id="1.20.1250.20:FF:000013">
    <property type="entry name" value="MFS general substrate transporter"/>
    <property type="match status" value="1"/>
</dbReference>
<evidence type="ECO:0000256" key="3">
    <source>
        <dbReference type="ARBA" id="ARBA00022692"/>
    </source>
</evidence>
<dbReference type="GO" id="GO:0022857">
    <property type="term" value="F:transmembrane transporter activity"/>
    <property type="evidence" value="ECO:0007669"/>
    <property type="project" value="InterPro"/>
</dbReference>
<feature type="transmembrane region" description="Helical" evidence="6">
    <location>
        <begin position="144"/>
        <end position="162"/>
    </location>
</feature>
<evidence type="ECO:0000256" key="5">
    <source>
        <dbReference type="ARBA" id="ARBA00023136"/>
    </source>
</evidence>
<feature type="transmembrane region" description="Helical" evidence="6">
    <location>
        <begin position="341"/>
        <end position="362"/>
    </location>
</feature>
<dbReference type="InterPro" id="IPR011701">
    <property type="entry name" value="MFS"/>
</dbReference>
<keyword evidence="9" id="KW-1185">Reference proteome</keyword>
<feature type="transmembrane region" description="Helical" evidence="6">
    <location>
        <begin position="403"/>
        <end position="425"/>
    </location>
</feature>
<dbReference type="AlphaFoldDB" id="A0AAD5JYT3"/>
<dbReference type="Gene3D" id="1.20.1250.20">
    <property type="entry name" value="MFS general substrate transporter like domains"/>
    <property type="match status" value="2"/>
</dbReference>
<evidence type="ECO:0000256" key="1">
    <source>
        <dbReference type="ARBA" id="ARBA00004141"/>
    </source>
</evidence>
<feature type="domain" description="Major facilitator superfamily (MFS) profile" evidence="7">
    <location>
        <begin position="48"/>
        <end position="460"/>
    </location>
</feature>
<dbReference type="InterPro" id="IPR036259">
    <property type="entry name" value="MFS_trans_sf"/>
</dbReference>
<feature type="transmembrane region" description="Helical" evidence="6">
    <location>
        <begin position="368"/>
        <end position="391"/>
    </location>
</feature>
<dbReference type="EMBL" id="JAIXMP010000016">
    <property type="protein sequence ID" value="KAI9260683.1"/>
    <property type="molecule type" value="Genomic_DNA"/>
</dbReference>
<feature type="transmembrane region" description="Helical" evidence="6">
    <location>
        <begin position="272"/>
        <end position="297"/>
    </location>
</feature>
<evidence type="ECO:0000313" key="9">
    <source>
        <dbReference type="Proteomes" id="UP001209540"/>
    </source>
</evidence>
<keyword evidence="5 6" id="KW-0472">Membrane</keyword>
<keyword evidence="4 6" id="KW-1133">Transmembrane helix</keyword>
<proteinExistence type="predicted"/>
<dbReference type="Pfam" id="PF07690">
    <property type="entry name" value="MFS_1"/>
    <property type="match status" value="1"/>
</dbReference>
<accession>A0AAD5JYT3</accession>
<reference evidence="8" key="1">
    <citation type="journal article" date="2022" name="IScience">
        <title>Evolution of zygomycete secretomes and the origins of terrestrial fungal ecologies.</title>
        <authorList>
            <person name="Chang Y."/>
            <person name="Wang Y."/>
            <person name="Mondo S."/>
            <person name="Ahrendt S."/>
            <person name="Andreopoulos W."/>
            <person name="Barry K."/>
            <person name="Beard J."/>
            <person name="Benny G.L."/>
            <person name="Blankenship S."/>
            <person name="Bonito G."/>
            <person name="Cuomo C."/>
            <person name="Desiro A."/>
            <person name="Gervers K.A."/>
            <person name="Hundley H."/>
            <person name="Kuo A."/>
            <person name="LaButti K."/>
            <person name="Lang B.F."/>
            <person name="Lipzen A."/>
            <person name="O'Donnell K."/>
            <person name="Pangilinan J."/>
            <person name="Reynolds N."/>
            <person name="Sandor L."/>
            <person name="Smith M.E."/>
            <person name="Tsang A."/>
            <person name="Grigoriev I.V."/>
            <person name="Stajich J.E."/>
            <person name="Spatafora J.W."/>
        </authorList>
    </citation>
    <scope>NUCLEOTIDE SEQUENCE</scope>
    <source>
        <strain evidence="8">RSA 2281</strain>
    </source>
</reference>
<evidence type="ECO:0000259" key="7">
    <source>
        <dbReference type="PROSITE" id="PS50850"/>
    </source>
</evidence>
<sequence>MAATEKVVVTKLKTDDSVELSHTDLPASLEEIDPKIEARIRRKYDLRIMPIVTLIYLMAFIDRSNMGNARVLGMEDELELTGVRFNLALTAFFITYVLFEVPTNILCKKFGPRIWLSLITCAFGLLTMCIGFCTSFGGITAARAILGVAEAGIMPGISYMLSTFYRRYELVTRVGLYASFASLAGGFGGLLATGLHMIPPWGMMHTWRNIFFFEGILTMITGVICYIFLPKSPETASFLTPEERHVGALRIQLEVLTHNQTKLHKQHFKLAIMNLHTILMSIGLFCSLLCMNSIALFMPSLLATMGYDSIQSQLMTVPPYAVGTVVCIVLCILSDYYRTRGVIIGGVVAVLITVAFIILLAVPMEMTGVRYMAIFFATAGAFTGSPMQIGWLVENAAGPMVRAIASATGVSIGSLGGLLATWTYLKTEAPEYTVGHAINLAAGVIVMCVAITATINLRWKNRQRSLGKKDYMLDGLTKEEIDELGHSHPNFRFTP</sequence>
<organism evidence="8 9">
    <name type="scientific">Phascolomyces articulosus</name>
    <dbReference type="NCBI Taxonomy" id="60185"/>
    <lineage>
        <taxon>Eukaryota</taxon>
        <taxon>Fungi</taxon>
        <taxon>Fungi incertae sedis</taxon>
        <taxon>Mucoromycota</taxon>
        <taxon>Mucoromycotina</taxon>
        <taxon>Mucoromycetes</taxon>
        <taxon>Mucorales</taxon>
        <taxon>Lichtheimiaceae</taxon>
        <taxon>Phascolomyces</taxon>
    </lineage>
</organism>
<evidence type="ECO:0000256" key="4">
    <source>
        <dbReference type="ARBA" id="ARBA00022989"/>
    </source>
</evidence>
<reference evidence="8" key="2">
    <citation type="submission" date="2023-02" db="EMBL/GenBank/DDBJ databases">
        <authorList>
            <consortium name="DOE Joint Genome Institute"/>
            <person name="Mondo S.J."/>
            <person name="Chang Y."/>
            <person name="Wang Y."/>
            <person name="Ahrendt S."/>
            <person name="Andreopoulos W."/>
            <person name="Barry K."/>
            <person name="Beard J."/>
            <person name="Benny G.L."/>
            <person name="Blankenship S."/>
            <person name="Bonito G."/>
            <person name="Cuomo C."/>
            <person name="Desiro A."/>
            <person name="Gervers K.A."/>
            <person name="Hundley H."/>
            <person name="Kuo A."/>
            <person name="LaButti K."/>
            <person name="Lang B.F."/>
            <person name="Lipzen A."/>
            <person name="O'Donnell K."/>
            <person name="Pangilinan J."/>
            <person name="Reynolds N."/>
            <person name="Sandor L."/>
            <person name="Smith M.W."/>
            <person name="Tsang A."/>
            <person name="Grigoriev I.V."/>
            <person name="Stajich J.E."/>
            <person name="Spatafora J.W."/>
        </authorList>
    </citation>
    <scope>NUCLEOTIDE SEQUENCE</scope>
    <source>
        <strain evidence="8">RSA 2281</strain>
    </source>
</reference>
<feature type="transmembrane region" description="Helical" evidence="6">
    <location>
        <begin position="317"/>
        <end position="334"/>
    </location>
</feature>
<dbReference type="PANTHER" id="PTHR43791">
    <property type="entry name" value="PERMEASE-RELATED"/>
    <property type="match status" value="1"/>
</dbReference>
<feature type="transmembrane region" description="Helical" evidence="6">
    <location>
        <begin position="210"/>
        <end position="229"/>
    </location>
</feature>
<evidence type="ECO:0000256" key="2">
    <source>
        <dbReference type="ARBA" id="ARBA00022448"/>
    </source>
</evidence>
<feature type="transmembrane region" description="Helical" evidence="6">
    <location>
        <begin position="114"/>
        <end position="138"/>
    </location>
</feature>
<dbReference type="PROSITE" id="PS50850">
    <property type="entry name" value="MFS"/>
    <property type="match status" value="1"/>
</dbReference>
<dbReference type="PANTHER" id="PTHR43791:SF53">
    <property type="entry name" value="MAJOR FACILITATOR SUPERFAMILY (MFS) PROFILE DOMAIN-CONTAINING PROTEIN"/>
    <property type="match status" value="1"/>
</dbReference>
<comment type="subcellular location">
    <subcellularLocation>
        <location evidence="1">Membrane</location>
        <topology evidence="1">Multi-pass membrane protein</topology>
    </subcellularLocation>
</comment>
<keyword evidence="2" id="KW-0813">Transport</keyword>
<protein>
    <submittedName>
        <fullName evidence="8">Major facilitator superfamily domain-containing protein</fullName>
    </submittedName>
</protein>
<feature type="transmembrane region" description="Helical" evidence="6">
    <location>
        <begin position="44"/>
        <end position="61"/>
    </location>
</feature>
<dbReference type="GO" id="GO:0016020">
    <property type="term" value="C:membrane"/>
    <property type="evidence" value="ECO:0007669"/>
    <property type="project" value="UniProtKB-SubCell"/>
</dbReference>
<dbReference type="FunFam" id="1.20.1250.20:FF:000018">
    <property type="entry name" value="MFS transporter permease"/>
    <property type="match status" value="1"/>
</dbReference>
<evidence type="ECO:0000313" key="8">
    <source>
        <dbReference type="EMBL" id="KAI9260683.1"/>
    </source>
</evidence>